<feature type="transmembrane region" description="Helical" evidence="1">
    <location>
        <begin position="36"/>
        <end position="65"/>
    </location>
</feature>
<dbReference type="AlphaFoldDB" id="B5Y6Z4"/>
<dbReference type="STRING" id="309798.COPRO5265_0171"/>
<reference evidence="3" key="1">
    <citation type="submission" date="2008-08" db="EMBL/GenBank/DDBJ databases">
        <title>The complete genome sequence of Coprothermobacter proteolyticus strain ATCC 5245 / DSM 5265 / BT.</title>
        <authorList>
            <person name="Dodson R.J."/>
            <person name="Durkin A.S."/>
            <person name="Wu M."/>
            <person name="Eisen J."/>
            <person name="Sutton G."/>
        </authorList>
    </citation>
    <scope>NUCLEOTIDE SEQUENCE [LARGE SCALE GENOMIC DNA]</scope>
    <source>
        <strain evidence="3">ATCC 35245 / DSM 5265 / OCM 4 / BT</strain>
    </source>
</reference>
<dbReference type="Pfam" id="PF12822">
    <property type="entry name" value="ECF_trnsprt"/>
    <property type="match status" value="1"/>
</dbReference>
<name>B5Y6Z4_COPPD</name>
<dbReference type="InterPro" id="IPR024529">
    <property type="entry name" value="ECF_trnsprt_substrate-spec"/>
</dbReference>
<dbReference type="Proteomes" id="UP000001732">
    <property type="component" value="Chromosome"/>
</dbReference>
<feature type="transmembrane region" description="Helical" evidence="1">
    <location>
        <begin position="6"/>
        <end position="24"/>
    </location>
</feature>
<feature type="transmembrane region" description="Helical" evidence="1">
    <location>
        <begin position="71"/>
        <end position="89"/>
    </location>
</feature>
<dbReference type="EMBL" id="CP001145">
    <property type="protein sequence ID" value="ACI17585.1"/>
    <property type="molecule type" value="Genomic_DNA"/>
</dbReference>
<evidence type="ECO:0000256" key="1">
    <source>
        <dbReference type="SAM" id="Phobius"/>
    </source>
</evidence>
<keyword evidence="1" id="KW-0472">Membrane</keyword>
<proteinExistence type="predicted"/>
<accession>B5Y6Z4</accession>
<keyword evidence="3" id="KW-1185">Reference proteome</keyword>
<evidence type="ECO:0000313" key="3">
    <source>
        <dbReference type="Proteomes" id="UP000001732"/>
    </source>
</evidence>
<dbReference type="RefSeq" id="WP_012544237.1">
    <property type="nucleotide sequence ID" value="NC_011295.1"/>
</dbReference>
<sequence>MSVQFITRTAILLALTMIFQSFRAPQLVTGTLVNGMLLISAGYVGMWSGVIIGLFTPVLAFLFGIMKFPPMIPFIMIGNALYVLVFSGMKNKPVGMVLGSLVKFLWLSASVYYMLPLFGVKAPAVLVEMFTFPQLATAVMGGILALLVLSLLKKSLLE</sequence>
<dbReference type="GO" id="GO:0022857">
    <property type="term" value="F:transmembrane transporter activity"/>
    <property type="evidence" value="ECO:0007669"/>
    <property type="project" value="InterPro"/>
</dbReference>
<keyword evidence="1" id="KW-0812">Transmembrane</keyword>
<keyword evidence="1" id="KW-1133">Transmembrane helix</keyword>
<feature type="transmembrane region" description="Helical" evidence="1">
    <location>
        <begin position="96"/>
        <end position="115"/>
    </location>
</feature>
<reference evidence="2 3" key="2">
    <citation type="journal article" date="2014" name="Genome Announc.">
        <title>Complete Genome Sequence of Coprothermobacter proteolyticus DSM 5265.</title>
        <authorList>
            <person name="Alexiev A."/>
            <person name="Coil D.A."/>
            <person name="Badger J.H."/>
            <person name="Enticknap J."/>
            <person name="Ward N."/>
            <person name="Robb F.T."/>
            <person name="Eisen J.A."/>
        </authorList>
    </citation>
    <scope>NUCLEOTIDE SEQUENCE [LARGE SCALE GENOMIC DNA]</scope>
    <source>
        <strain evidence="3">ATCC 35245 / DSM 5265 / OCM 4 / BT</strain>
    </source>
</reference>
<dbReference type="eggNOG" id="ENOG5032UR1">
    <property type="taxonomic scope" value="Bacteria"/>
</dbReference>
<organism evidence="2 3">
    <name type="scientific">Coprothermobacter proteolyticus (strain ATCC 35245 / DSM 5265 / OCM 4 / BT)</name>
    <dbReference type="NCBI Taxonomy" id="309798"/>
    <lineage>
        <taxon>Bacteria</taxon>
        <taxon>Pseudomonadati</taxon>
        <taxon>Coprothermobacterota</taxon>
        <taxon>Coprothermobacteria</taxon>
        <taxon>Coprothermobacterales</taxon>
        <taxon>Coprothermobacteraceae</taxon>
        <taxon>Coprothermobacter</taxon>
    </lineage>
</organism>
<dbReference type="HOGENOM" id="CLU_123730_2_0_9"/>
<protein>
    <submittedName>
        <fullName evidence="2">HymD protein</fullName>
    </submittedName>
</protein>
<dbReference type="OrthoDB" id="9809154at2"/>
<gene>
    <name evidence="2" type="ordered locus">COPRO5265_0171</name>
</gene>
<feature type="transmembrane region" description="Helical" evidence="1">
    <location>
        <begin position="135"/>
        <end position="152"/>
    </location>
</feature>
<evidence type="ECO:0000313" key="2">
    <source>
        <dbReference type="EMBL" id="ACI17585.1"/>
    </source>
</evidence>
<dbReference type="KEGG" id="cpo:COPRO5265_0171"/>